<gene>
    <name evidence="10" type="ORF">TRIADDRAFT_53022</name>
</gene>
<evidence type="ECO:0000256" key="1">
    <source>
        <dbReference type="ARBA" id="ARBA00004186"/>
    </source>
</evidence>
<evidence type="ECO:0000313" key="11">
    <source>
        <dbReference type="Proteomes" id="UP000009022"/>
    </source>
</evidence>
<dbReference type="HOGENOM" id="CLU_057872_0_0_1"/>
<dbReference type="GO" id="GO:0008017">
    <property type="term" value="F:microtubule binding"/>
    <property type="evidence" value="ECO:0000318"/>
    <property type="project" value="GO_Central"/>
</dbReference>
<dbReference type="GO" id="GO:0005874">
    <property type="term" value="C:microtubule"/>
    <property type="evidence" value="ECO:0007669"/>
    <property type="project" value="UniProtKB-KW"/>
</dbReference>
<dbReference type="InterPro" id="IPR033494">
    <property type="entry name" value="NUDE"/>
</dbReference>
<dbReference type="CTD" id="6750432"/>
<dbReference type="Proteomes" id="UP000009022">
    <property type="component" value="Unassembled WGS sequence"/>
</dbReference>
<dbReference type="RefSeq" id="XP_002109785.1">
    <property type="nucleotide sequence ID" value="XM_002109749.1"/>
</dbReference>
<evidence type="ECO:0000259" key="9">
    <source>
        <dbReference type="Pfam" id="PF04880"/>
    </source>
</evidence>
<evidence type="ECO:0000256" key="6">
    <source>
        <dbReference type="ARBA" id="ARBA00023054"/>
    </source>
</evidence>
<organism evidence="10 11">
    <name type="scientific">Trichoplax adhaerens</name>
    <name type="common">Trichoplax reptans</name>
    <dbReference type="NCBI Taxonomy" id="10228"/>
    <lineage>
        <taxon>Eukaryota</taxon>
        <taxon>Metazoa</taxon>
        <taxon>Placozoa</taxon>
        <taxon>Uniplacotomia</taxon>
        <taxon>Trichoplacea</taxon>
        <taxon>Trichoplacidae</taxon>
        <taxon>Trichoplax</taxon>
    </lineage>
</organism>
<accession>B3RN32</accession>
<dbReference type="GO" id="GO:0007020">
    <property type="term" value="P:microtubule nucleation"/>
    <property type="evidence" value="ECO:0000318"/>
    <property type="project" value="GO_Central"/>
</dbReference>
<keyword evidence="11" id="KW-1185">Reference proteome</keyword>
<dbReference type="GO" id="GO:0047496">
    <property type="term" value="P:vesicle transport along microtubule"/>
    <property type="evidence" value="ECO:0000318"/>
    <property type="project" value="GO_Central"/>
</dbReference>
<dbReference type="GO" id="GO:0005871">
    <property type="term" value="C:kinesin complex"/>
    <property type="evidence" value="ECO:0000318"/>
    <property type="project" value="GO_Central"/>
</dbReference>
<evidence type="ECO:0000313" key="10">
    <source>
        <dbReference type="EMBL" id="EDV27951.1"/>
    </source>
</evidence>
<keyword evidence="5" id="KW-0493">Microtubule</keyword>
<dbReference type="GO" id="GO:0000776">
    <property type="term" value="C:kinetochore"/>
    <property type="evidence" value="ECO:0000318"/>
    <property type="project" value="GO_Central"/>
</dbReference>
<dbReference type="GO" id="GO:0007059">
    <property type="term" value="P:chromosome segregation"/>
    <property type="evidence" value="ECO:0000318"/>
    <property type="project" value="GO_Central"/>
</dbReference>
<dbReference type="FunCoup" id="B3RN32">
    <property type="interactions" value="1881"/>
</dbReference>
<dbReference type="STRING" id="10228.B3RN32"/>
<sequence>METTQLAFTDSAQEINYWKSIANEANQTVQQLKDELEEFQEESHDLEAELEAQLKQAENRAKDLTITKAKLEQENEVLKEKFDTLYKESYQVTTRLQDELATANSTKEELQKHSRKLEQKNDDYERAERSTAVTLQDFENRLNQALEKNALLENELDEKEKLVILVQRLKDECKELKEEFTARQVTAVDTKDVATSPIREVAGSDYIISPFKFSVSSSPRNRSYNRNGAASPRDIVDYGKKISNQDSNLPVNARVNAMNIVGDLLKKVGDLESKLSSCRNLVKEQVRFNKIENDINVYANTSKVRAALEGIISASENFAITVDAMIFVNIFDVCK</sequence>
<feature type="domain" description="NUDE" evidence="9">
    <location>
        <begin position="135"/>
        <end position="300"/>
    </location>
</feature>
<comment type="subcellular location">
    <subcellularLocation>
        <location evidence="2">Cytoplasm</location>
        <location evidence="2">Cytoskeleton</location>
        <location evidence="2">Microtubule organizing center</location>
        <location evidence="2">Centrosome</location>
    </subcellularLocation>
    <subcellularLocation>
        <location evidence="1">Cytoplasm</location>
        <location evidence="1">Cytoskeleton</location>
        <location evidence="1">Spindle</location>
    </subcellularLocation>
</comment>
<dbReference type="GeneID" id="6750432"/>
<keyword evidence="7" id="KW-0206">Cytoskeleton</keyword>
<keyword evidence="6" id="KW-0175">Coiled coil</keyword>
<proteinExistence type="inferred from homology"/>
<dbReference type="PANTHER" id="PTHR10921">
    <property type="entry name" value="NUCLEAR DISTRIBUTION PROTEIN NUDE HOMOLOG 1"/>
    <property type="match status" value="1"/>
</dbReference>
<dbReference type="Pfam" id="PF04880">
    <property type="entry name" value="NUDE_C"/>
    <property type="match status" value="1"/>
</dbReference>
<evidence type="ECO:0000256" key="2">
    <source>
        <dbReference type="ARBA" id="ARBA00004300"/>
    </source>
</evidence>
<feature type="region of interest" description="Disordered" evidence="8">
    <location>
        <begin position="103"/>
        <end position="125"/>
    </location>
</feature>
<dbReference type="OrthoDB" id="5877028at2759"/>
<dbReference type="InParanoid" id="B3RN32"/>
<feature type="compositionally biased region" description="Basic and acidic residues" evidence="8">
    <location>
        <begin position="106"/>
        <end position="125"/>
    </location>
</feature>
<dbReference type="AlphaFoldDB" id="B3RN32"/>
<dbReference type="GO" id="GO:0005819">
    <property type="term" value="C:spindle"/>
    <property type="evidence" value="ECO:0007669"/>
    <property type="project" value="UniProtKB-SubCell"/>
</dbReference>
<dbReference type="GO" id="GO:0051642">
    <property type="term" value="P:centrosome localization"/>
    <property type="evidence" value="ECO:0000318"/>
    <property type="project" value="GO_Central"/>
</dbReference>
<reference evidence="10 11" key="1">
    <citation type="journal article" date="2008" name="Nature">
        <title>The Trichoplax genome and the nature of placozoans.</title>
        <authorList>
            <person name="Srivastava M."/>
            <person name="Begovic E."/>
            <person name="Chapman J."/>
            <person name="Putnam N.H."/>
            <person name="Hellsten U."/>
            <person name="Kawashima T."/>
            <person name="Kuo A."/>
            <person name="Mitros T."/>
            <person name="Salamov A."/>
            <person name="Carpenter M.L."/>
            <person name="Signorovitch A.Y."/>
            <person name="Moreno M.A."/>
            <person name="Kamm K."/>
            <person name="Grimwood J."/>
            <person name="Schmutz J."/>
            <person name="Shapiro H."/>
            <person name="Grigoriev I.V."/>
            <person name="Buss L.W."/>
            <person name="Schierwater B."/>
            <person name="Dellaporta S.L."/>
            <person name="Rokhsar D.S."/>
        </authorList>
    </citation>
    <scope>NUCLEOTIDE SEQUENCE [LARGE SCALE GENOMIC DNA]</scope>
    <source>
        <strain evidence="10 11">Grell-BS-1999</strain>
    </source>
</reference>
<dbReference type="KEGG" id="tad:TRIADDRAFT_53022"/>
<dbReference type="PhylomeDB" id="B3RN32"/>
<protein>
    <recommendedName>
        <fullName evidence="9">NUDE domain-containing protein</fullName>
    </recommendedName>
</protein>
<dbReference type="PANTHER" id="PTHR10921:SF1">
    <property type="entry name" value="NUCLEAR DISTRIBUTION PROTEIN NUDE HOMOLOG"/>
    <property type="match status" value="1"/>
</dbReference>
<comment type="similarity">
    <text evidence="3">Belongs to the nudE family.</text>
</comment>
<evidence type="ECO:0000256" key="4">
    <source>
        <dbReference type="ARBA" id="ARBA00022490"/>
    </source>
</evidence>
<dbReference type="InterPro" id="IPR006964">
    <property type="entry name" value="NUDE_dom"/>
</dbReference>
<evidence type="ECO:0000256" key="7">
    <source>
        <dbReference type="ARBA" id="ARBA00023212"/>
    </source>
</evidence>
<evidence type="ECO:0000256" key="8">
    <source>
        <dbReference type="SAM" id="MobiDB-lite"/>
    </source>
</evidence>
<name>B3RN32_TRIAD</name>
<dbReference type="EMBL" id="DS985242">
    <property type="protein sequence ID" value="EDV27951.1"/>
    <property type="molecule type" value="Genomic_DNA"/>
</dbReference>
<dbReference type="eggNOG" id="KOG1853">
    <property type="taxonomic scope" value="Eukaryota"/>
</dbReference>
<dbReference type="Gene3D" id="6.10.250.1080">
    <property type="match status" value="1"/>
</dbReference>
<evidence type="ECO:0000256" key="5">
    <source>
        <dbReference type="ARBA" id="ARBA00022701"/>
    </source>
</evidence>
<dbReference type="GO" id="GO:0007100">
    <property type="term" value="P:mitotic centrosome separation"/>
    <property type="evidence" value="ECO:0000318"/>
    <property type="project" value="GO_Central"/>
</dbReference>
<keyword evidence="4" id="KW-0963">Cytoplasm</keyword>
<dbReference type="GO" id="GO:0000132">
    <property type="term" value="P:establishment of mitotic spindle orientation"/>
    <property type="evidence" value="ECO:0000318"/>
    <property type="project" value="GO_Central"/>
</dbReference>
<dbReference type="GO" id="GO:0005813">
    <property type="term" value="C:centrosome"/>
    <property type="evidence" value="ECO:0000318"/>
    <property type="project" value="GO_Central"/>
</dbReference>
<evidence type="ECO:0000256" key="3">
    <source>
        <dbReference type="ARBA" id="ARBA00007429"/>
    </source>
</evidence>
<dbReference type="OMA" id="MEENSIN"/>